<feature type="transmembrane region" description="Helical" evidence="1">
    <location>
        <begin position="122"/>
        <end position="144"/>
    </location>
</feature>
<dbReference type="PANTHER" id="PTHR31446">
    <property type="entry name" value="ACID PHOSPHATASE/VANADIUM-DEPENDENT HALOPEROXIDASE-RELATED PROTEIN"/>
    <property type="match status" value="1"/>
</dbReference>
<evidence type="ECO:0008006" key="4">
    <source>
        <dbReference type="Google" id="ProtNLM"/>
    </source>
</evidence>
<dbReference type="EMBL" id="FQWX01000002">
    <property type="protein sequence ID" value="SHG45792.1"/>
    <property type="molecule type" value="Genomic_DNA"/>
</dbReference>
<protein>
    <recommendedName>
        <fullName evidence="4">Divergent PAP2 family protein</fullName>
    </recommendedName>
</protein>
<name>A0A1M5JYY9_9FIRM</name>
<dbReference type="STRING" id="1121321.SAMN04488530_10272"/>
<dbReference type="RefSeq" id="WP_073123477.1">
    <property type="nucleotide sequence ID" value="NZ_BAABCH010000028.1"/>
</dbReference>
<organism evidence="2 3">
    <name type="scientific">Asaccharospora irregularis DSM 2635</name>
    <dbReference type="NCBI Taxonomy" id="1121321"/>
    <lineage>
        <taxon>Bacteria</taxon>
        <taxon>Bacillati</taxon>
        <taxon>Bacillota</taxon>
        <taxon>Clostridia</taxon>
        <taxon>Peptostreptococcales</taxon>
        <taxon>Peptostreptococcaceae</taxon>
        <taxon>Asaccharospora</taxon>
    </lineage>
</organism>
<reference evidence="3" key="1">
    <citation type="submission" date="2016-11" db="EMBL/GenBank/DDBJ databases">
        <authorList>
            <person name="Varghese N."/>
            <person name="Submissions S."/>
        </authorList>
    </citation>
    <scope>NUCLEOTIDE SEQUENCE [LARGE SCALE GENOMIC DNA]</scope>
    <source>
        <strain evidence="3">DSM 2635</strain>
    </source>
</reference>
<keyword evidence="1" id="KW-0472">Membrane</keyword>
<accession>A0A1M5JYY9</accession>
<evidence type="ECO:0000313" key="2">
    <source>
        <dbReference type="EMBL" id="SHG45792.1"/>
    </source>
</evidence>
<evidence type="ECO:0000256" key="1">
    <source>
        <dbReference type="SAM" id="Phobius"/>
    </source>
</evidence>
<proteinExistence type="predicted"/>
<dbReference type="PANTHER" id="PTHR31446:SF29">
    <property type="entry name" value="ACID PHOSPHATASE_VANADIUM-DEPENDENT HALOPEROXIDASE-RELATED PROTEIN"/>
    <property type="match status" value="1"/>
</dbReference>
<gene>
    <name evidence="2" type="ORF">SAMN04488530_10272</name>
</gene>
<keyword evidence="3" id="KW-1185">Reference proteome</keyword>
<dbReference type="Proteomes" id="UP000243255">
    <property type="component" value="Unassembled WGS sequence"/>
</dbReference>
<feature type="transmembrane region" description="Helical" evidence="1">
    <location>
        <begin position="12"/>
        <end position="29"/>
    </location>
</feature>
<dbReference type="AlphaFoldDB" id="A0A1M5JYY9"/>
<dbReference type="OrthoDB" id="9792681at2"/>
<keyword evidence="1" id="KW-1133">Transmembrane helix</keyword>
<keyword evidence="1" id="KW-0812">Transmembrane</keyword>
<dbReference type="InterPro" id="IPR003832">
    <property type="entry name" value="DUF212"/>
</dbReference>
<evidence type="ECO:0000313" key="3">
    <source>
        <dbReference type="Proteomes" id="UP000243255"/>
    </source>
</evidence>
<feature type="transmembrane region" description="Helical" evidence="1">
    <location>
        <begin position="68"/>
        <end position="88"/>
    </location>
</feature>
<dbReference type="Pfam" id="PF02681">
    <property type="entry name" value="DUF212"/>
    <property type="match status" value="1"/>
</dbReference>
<sequence length="145" mass="15998">MDFFSEIFSNKVLWISIFACFMAQFIKIFTGHNSKIEISRIFTSGGMPSSHSSFVTSLATLVGLDRGFSSIEFAIVTVFALIIMYDAAGVRRAVGKQATILNQIVDDLHKGKHIEQKKLKELVGHTPTEVWFGAILGVVIAILMS</sequence>